<proteinExistence type="predicted"/>
<dbReference type="SUPFAM" id="SSF53448">
    <property type="entry name" value="Nucleotide-diphospho-sugar transferases"/>
    <property type="match status" value="1"/>
</dbReference>
<gene>
    <name evidence="2" type="ORF">A3G49_00760</name>
</gene>
<evidence type="ECO:0000259" key="1">
    <source>
        <dbReference type="Pfam" id="PF00535"/>
    </source>
</evidence>
<reference evidence="2 3" key="1">
    <citation type="journal article" date="2016" name="Nat. Commun.">
        <title>Thousands of microbial genomes shed light on interconnected biogeochemical processes in an aquifer system.</title>
        <authorList>
            <person name="Anantharaman K."/>
            <person name="Brown C.T."/>
            <person name="Hug L.A."/>
            <person name="Sharon I."/>
            <person name="Castelle C.J."/>
            <person name="Probst A.J."/>
            <person name="Thomas B.C."/>
            <person name="Singh A."/>
            <person name="Wilkins M.J."/>
            <person name="Karaoz U."/>
            <person name="Brodie E.L."/>
            <person name="Williams K.H."/>
            <person name="Hubbard S.S."/>
            <person name="Banfield J.F."/>
        </authorList>
    </citation>
    <scope>NUCLEOTIDE SEQUENCE [LARGE SCALE GENOMIC DNA]</scope>
</reference>
<protein>
    <recommendedName>
        <fullName evidence="1">Glycosyltransferase 2-like domain-containing protein</fullName>
    </recommendedName>
</protein>
<comment type="caution">
    <text evidence="2">The sequence shown here is derived from an EMBL/GenBank/DDBJ whole genome shotgun (WGS) entry which is preliminary data.</text>
</comment>
<dbReference type="InterPro" id="IPR001173">
    <property type="entry name" value="Glyco_trans_2-like"/>
</dbReference>
<dbReference type="Pfam" id="PF00535">
    <property type="entry name" value="Glycos_transf_2"/>
    <property type="match status" value="1"/>
</dbReference>
<dbReference type="PANTHER" id="PTHR10859">
    <property type="entry name" value="GLYCOSYL TRANSFERASE"/>
    <property type="match status" value="1"/>
</dbReference>
<dbReference type="Gene3D" id="3.90.550.10">
    <property type="entry name" value="Spore Coat Polysaccharide Biosynthesis Protein SpsA, Chain A"/>
    <property type="match status" value="1"/>
</dbReference>
<name>A0A1G2LM82_9BACT</name>
<sequence>MRNYPVSIFLPIYNFNPGQLVANVKIVHAFVSSEYREFEIVLVDDTSGRETKEAIEKAASLENVRTIRYDNGPSRRENLAASFLKAKYGIIAFMDIDLSTELKHLLDITDNINQGYDVVIGSRYKGITPERETYRLVLSKAYNFALWILFGSRIGDHTCGFKGFKKDAISNLIQELGYDYSGRRGWFWDAEMLIRAQKGNYRVIEIPVKWTRDAESTFSLGRESKLIPYLLSLWFSLVFHRK</sequence>
<evidence type="ECO:0000313" key="3">
    <source>
        <dbReference type="Proteomes" id="UP000177171"/>
    </source>
</evidence>
<evidence type="ECO:0000313" key="2">
    <source>
        <dbReference type="EMBL" id="OHA12750.1"/>
    </source>
</evidence>
<dbReference type="EMBL" id="MHQY01000042">
    <property type="protein sequence ID" value="OHA12750.1"/>
    <property type="molecule type" value="Genomic_DNA"/>
</dbReference>
<accession>A0A1G2LM82</accession>
<feature type="domain" description="Glycosyltransferase 2-like" evidence="1">
    <location>
        <begin position="7"/>
        <end position="171"/>
    </location>
</feature>
<dbReference type="GO" id="GO:0006487">
    <property type="term" value="P:protein N-linked glycosylation"/>
    <property type="evidence" value="ECO:0007669"/>
    <property type="project" value="TreeGrafter"/>
</dbReference>
<dbReference type="InterPro" id="IPR029044">
    <property type="entry name" value="Nucleotide-diphossugar_trans"/>
</dbReference>
<dbReference type="Proteomes" id="UP000177171">
    <property type="component" value="Unassembled WGS sequence"/>
</dbReference>
<organism evidence="2 3">
    <name type="scientific">Candidatus Sungbacteria bacterium RIFCSPLOWO2_12_FULL_41_11</name>
    <dbReference type="NCBI Taxonomy" id="1802286"/>
    <lineage>
        <taxon>Bacteria</taxon>
        <taxon>Candidatus Sungiibacteriota</taxon>
    </lineage>
</organism>
<dbReference type="PANTHER" id="PTHR10859:SF105">
    <property type="entry name" value="DOLICHYL-PHOSPHATE BETA-D-MANNOSYLTRANSFERASE"/>
    <property type="match status" value="1"/>
</dbReference>
<dbReference type="AlphaFoldDB" id="A0A1G2LM82"/>